<reference evidence="1 2" key="1">
    <citation type="submission" date="2015-06" db="EMBL/GenBank/DDBJ databases">
        <title>Cloning and characterization of the uncialamcin biosynthetic gene cluster.</title>
        <authorList>
            <person name="Yan X."/>
            <person name="Huang T."/>
            <person name="Ge H."/>
            <person name="Shen B."/>
        </authorList>
    </citation>
    <scope>NUCLEOTIDE SEQUENCE [LARGE SCALE GENOMIC DNA]</scope>
    <source>
        <strain evidence="1 2">DCA2648</strain>
    </source>
</reference>
<proteinExistence type="predicted"/>
<dbReference type="RefSeq" id="WP_073783413.1">
    <property type="nucleotide sequence ID" value="NZ_LFBV01000001.1"/>
</dbReference>
<evidence type="ECO:0000313" key="1">
    <source>
        <dbReference type="EMBL" id="OKH95796.1"/>
    </source>
</evidence>
<sequence>MCGKNVAEQPKLAVGALAYDTRTDAVGVVMDTGAVVDGRYSLRPPGGGVEWTAVRSDVRPATVADQLRPALAEANTRSRKGGSAWGV</sequence>
<keyword evidence="2" id="KW-1185">Reference proteome</keyword>
<evidence type="ECO:0000313" key="2">
    <source>
        <dbReference type="Proteomes" id="UP000186455"/>
    </source>
</evidence>
<dbReference type="STRING" id="1048205.AB852_03325"/>
<dbReference type="EMBL" id="LFBV01000001">
    <property type="protein sequence ID" value="OKH95796.1"/>
    <property type="molecule type" value="Genomic_DNA"/>
</dbReference>
<organism evidence="1 2">
    <name type="scientific">Streptomyces uncialis</name>
    <dbReference type="NCBI Taxonomy" id="1048205"/>
    <lineage>
        <taxon>Bacteria</taxon>
        <taxon>Bacillati</taxon>
        <taxon>Actinomycetota</taxon>
        <taxon>Actinomycetes</taxon>
        <taxon>Kitasatosporales</taxon>
        <taxon>Streptomycetaceae</taxon>
        <taxon>Streptomyces</taxon>
    </lineage>
</organism>
<dbReference type="AlphaFoldDB" id="A0A1Q4VD85"/>
<comment type="caution">
    <text evidence="1">The sequence shown here is derived from an EMBL/GenBank/DDBJ whole genome shotgun (WGS) entry which is preliminary data.</text>
</comment>
<dbReference type="Proteomes" id="UP000186455">
    <property type="component" value="Unassembled WGS sequence"/>
</dbReference>
<name>A0A1Q4VD85_9ACTN</name>
<accession>A0A1Q4VD85</accession>
<protein>
    <submittedName>
        <fullName evidence="1">Uncharacterized protein</fullName>
    </submittedName>
</protein>
<gene>
    <name evidence="1" type="ORF">AB852_03325</name>
</gene>